<dbReference type="SUPFAM" id="SSF48371">
    <property type="entry name" value="ARM repeat"/>
    <property type="match status" value="1"/>
</dbReference>
<dbReference type="Pfam" id="PF00051">
    <property type="entry name" value="Kringle"/>
    <property type="match status" value="1"/>
</dbReference>
<feature type="disulfide bond" evidence="7">
    <location>
        <begin position="1773"/>
        <end position="1812"/>
    </location>
</feature>
<dbReference type="Pfam" id="PF25151">
    <property type="entry name" value="TPR_Trm732_C"/>
    <property type="match status" value="1"/>
</dbReference>
<comment type="similarity">
    <text evidence="1">Belongs to the THADA family.</text>
</comment>
<keyword evidence="11" id="KW-1185">Reference proteome</keyword>
<dbReference type="InterPro" id="IPR018056">
    <property type="entry name" value="Kringle_CS"/>
</dbReference>
<proteinExistence type="inferred from homology"/>
<gene>
    <name evidence="10" type="ORF">CRENBAI_007900</name>
</gene>
<dbReference type="GO" id="GO:0030488">
    <property type="term" value="P:tRNA methylation"/>
    <property type="evidence" value="ECO:0007669"/>
    <property type="project" value="TreeGrafter"/>
</dbReference>
<evidence type="ECO:0000256" key="8">
    <source>
        <dbReference type="SAM" id="Phobius"/>
    </source>
</evidence>
<dbReference type="InterPro" id="IPR016024">
    <property type="entry name" value="ARM-type_fold"/>
</dbReference>
<keyword evidence="3" id="KW-0819">tRNA processing</keyword>
<sequence>MSFENLIKRLHHCLITEDPASESDCQILQRFVNKLSESSRSSVKRSKERSLEEAVQLLRQISEAQLRGMEEEHLLLLVRLILSLQLEMVSISTACRKVDQMLQHLAANVDHKLVYKETLQSFQSIVHSDQVLSLQDLQRACMFLEDSAVGREVWRESYMSMLQRVSESLPAVLQEESQRDGLNCYITVKVCLQVFQLLPSKVAPLVWEENHSKEAVQKILQALMDIIFGQCCNRDTRLLAGTAVAMLINTASESRVAGAAAWGLLQASYPQPCQLAVGVLQVRCHPAGKDGVERLAVSRGLLTCCLPHVLLSPNQNNTQTCLLLEGLFPLVYALCEEKQDCHYLAFEVLTLWLKRVKECVTDLWKMTGARLLPDDSRLLQQLTHIVWTNAESPVEGVPEFASSAFTLLLNLYAMDCEHFCDTNKTFYFTLLERLLKLPWEAKAKYHRLCALLPYVGADTMLHQYTDVSSHLLKCLSTNHLSPCGSEFYKCLIQQQRRELPASLTELDLARRWANSWQPFLLEALTSEVTLLQTNSSTHLLPCTFQVFSSAVHHLLASLNPHRPGHLHAWACILSSYRAISGYSPWDLQGSSAFKTLQLALGSADDKTRLAALNLVCYSSKTRDIPSTEEMKILKEFIPQNLNCESSPFRQHLQAALRRFLVRIRDGCLARIREVKGKKKGDVTHESRKDLLEQGIGFVEWLGQLPYSFLSPGHSYQRKKTALLLLSAVLETCTDTWSPDKKKGQPPGNIGLLIDCARQRGQWDFFSRTKQLLLISCLEDSTNEIRELSAGMLLRFFPPGFPADIAEVLETRSRQLLCSPRVQEAQMGGLMMKILLQKSGHRCEECSLSFAANTGANPKALCMVRVLLKELEEHYLTAQADMMLSIRTKPIHGVLCALQRCLLEAADDIYTTLDHSLMINLLDLLENISLLLLAVLHGDHEACVTGKYAPPSFCDMGNAISSLISQQSGGNQTDEEDCVLLSEEHSLVLTCCWVSLKETGIFLGSLVEKILKESKQHSECLLTKQDLTRASKVFKDILLKCRHWGAVEGCCIGFTKFCTSLLSSSDPDLKDIPAQMLKDGLQVVQCPRSTSVTRRAAGLPMLILCVLSAEEASKTRPLLALSMQTLLDTARRPLDENWDQTLDLPQVCAVHTLQALVRGAGLGAAVLQFAPGVAILSLTLLRSPCWAMRNAALQLYSSLCSRVLGQRSSIVEAGPTQHSMSPGAFFFHYPELQPFLLGELRGEAQHLQRPTRGAKLHLQPSLYLILTLLAQLQPGVQDSSEALLDFLPPLLQLSASPIYSVRVMASKALVAMTPPSAYMDLLIKLTSKLPGPQESCCHNRLHGQVLQIKALLDRALCADSVLSDDLREVVSRIHASMWLGTAAQRCPLVRAVYLSVADSLRRYSCETFLLQLSDKLMLNLHTPQQGLQVGLSSFHEQALNFLCTDPKWACQIWENFSAAPPELRLSLVSWLQDRRGLMQTDMKEVIQRVLQSNLKEALLGDSVDYRTSVLECQRTPEAPEVLRVMCSEVLCAAGVPLINTLREHSSLPAVMMRLINTGLYLLQDQSPQARQKVARFASLLHHSRQGDNQSSVYIMQINRALLLLLDLLLQECWDTPGTLELLLSHLPQTDLRSVLKEASATGGTSSLYEQDEVNVFAEPSIMSALMLPYLLQMADKSSQSSALAQTLTSWAEENVAQNLWRKAKIRVMAGRPSSLKDLELVTKDEPSNYQWKHAESCAAVVEGSTPSGEQRDCVRSRGIDYRGEQQSSSTGLTCLNWINTARDYDVEMHPDSQTGAGDHNYCRNPDASEGPWCYIASPDGAIQRQLCAIETCKEQTSAESAESAPLRPTEILPSMQSLQPATMGQQREVAAVQPVMGISQRVRTGPKKKKDPGPTGMVLGILMMAIIIILGVGIMLGYFYKRVRTLKKKHDQRVYEREMQRITLPLSAFSNPTCELIDENTIVITAEHEITPVQEGGDPLMGQHAGTPGA</sequence>
<dbReference type="InterPro" id="IPR056842">
    <property type="entry name" value="THADA-like_TPR_C"/>
</dbReference>
<dbReference type="Pfam" id="PF25150">
    <property type="entry name" value="TPR_Trm732"/>
    <property type="match status" value="1"/>
</dbReference>
<dbReference type="CDD" id="cd00108">
    <property type="entry name" value="KR"/>
    <property type="match status" value="1"/>
</dbReference>
<keyword evidence="2 7" id="KW-0420">Kringle</keyword>
<name>A0AAV9QPM9_9TELE</name>
<evidence type="ECO:0000256" key="7">
    <source>
        <dbReference type="PROSITE-ProRule" id="PRU00121"/>
    </source>
</evidence>
<dbReference type="PRINTS" id="PR00018">
    <property type="entry name" value="KRINGLE"/>
</dbReference>
<keyword evidence="8" id="KW-0812">Transmembrane</keyword>
<comment type="caution">
    <text evidence="7">Lacks conserved residue(s) required for the propagation of feature annotation.</text>
</comment>
<keyword evidence="4" id="KW-0732">Signal</keyword>
<evidence type="ECO:0000256" key="4">
    <source>
        <dbReference type="ARBA" id="ARBA00022729"/>
    </source>
</evidence>
<evidence type="ECO:0000313" key="10">
    <source>
        <dbReference type="EMBL" id="KAK5598581.1"/>
    </source>
</evidence>
<keyword evidence="8" id="KW-1133">Transmembrane helix</keyword>
<dbReference type="InterPro" id="IPR013806">
    <property type="entry name" value="Kringle-like"/>
</dbReference>
<evidence type="ECO:0000313" key="11">
    <source>
        <dbReference type="Proteomes" id="UP001311232"/>
    </source>
</evidence>
<dbReference type="Gene3D" id="2.40.20.10">
    <property type="entry name" value="Plasminogen Kringle 4"/>
    <property type="match status" value="1"/>
</dbReference>
<keyword evidence="5 7" id="KW-1015">Disulfide bond</keyword>
<dbReference type="GO" id="GO:0005829">
    <property type="term" value="C:cytosol"/>
    <property type="evidence" value="ECO:0007669"/>
    <property type="project" value="TreeGrafter"/>
</dbReference>
<dbReference type="InterPro" id="IPR038178">
    <property type="entry name" value="Kringle_sf"/>
</dbReference>
<dbReference type="InterPro" id="IPR019442">
    <property type="entry name" value="THADA/TRM732_DUF2428"/>
</dbReference>
<dbReference type="EMBL" id="JAHHUM010003046">
    <property type="protein sequence ID" value="KAK5598581.1"/>
    <property type="molecule type" value="Genomic_DNA"/>
</dbReference>
<comment type="function">
    <text evidence="6">Together with methyltransferase FTSJ1, methylates the 2'-O-ribose of nucleotides at position 32 of the anticodon loop of substrate tRNAs.</text>
</comment>
<dbReference type="PROSITE" id="PS00021">
    <property type="entry name" value="KRINGLE_1"/>
    <property type="match status" value="1"/>
</dbReference>
<dbReference type="PANTHER" id="PTHR14387:SF0">
    <property type="entry name" value="DUF2428 DOMAIN-CONTAINING PROTEIN"/>
    <property type="match status" value="1"/>
</dbReference>
<evidence type="ECO:0000256" key="3">
    <source>
        <dbReference type="ARBA" id="ARBA00022694"/>
    </source>
</evidence>
<dbReference type="SMART" id="SM00130">
    <property type="entry name" value="KR"/>
    <property type="match status" value="1"/>
</dbReference>
<dbReference type="PROSITE" id="PS50070">
    <property type="entry name" value="KRINGLE_2"/>
    <property type="match status" value="1"/>
</dbReference>
<accession>A0AAV9QPM9</accession>
<dbReference type="SUPFAM" id="SSF57440">
    <property type="entry name" value="Kringle-like"/>
    <property type="match status" value="1"/>
</dbReference>
<reference evidence="10 11" key="1">
    <citation type="submission" date="2021-06" db="EMBL/GenBank/DDBJ databases">
        <authorList>
            <person name="Palmer J.M."/>
        </authorList>
    </citation>
    <scope>NUCLEOTIDE SEQUENCE [LARGE SCALE GENOMIC DNA]</scope>
    <source>
        <strain evidence="10 11">MEX-2019</strain>
        <tissue evidence="10">Muscle</tissue>
    </source>
</reference>
<evidence type="ECO:0000256" key="5">
    <source>
        <dbReference type="ARBA" id="ARBA00023157"/>
    </source>
</evidence>
<dbReference type="InterPro" id="IPR056843">
    <property type="entry name" value="THADA-like_TPR"/>
</dbReference>
<organism evidence="10 11">
    <name type="scientific">Crenichthys baileyi</name>
    <name type="common">White River springfish</name>
    <dbReference type="NCBI Taxonomy" id="28760"/>
    <lineage>
        <taxon>Eukaryota</taxon>
        <taxon>Metazoa</taxon>
        <taxon>Chordata</taxon>
        <taxon>Craniata</taxon>
        <taxon>Vertebrata</taxon>
        <taxon>Euteleostomi</taxon>
        <taxon>Actinopterygii</taxon>
        <taxon>Neopterygii</taxon>
        <taxon>Teleostei</taxon>
        <taxon>Neoteleostei</taxon>
        <taxon>Acanthomorphata</taxon>
        <taxon>Ovalentaria</taxon>
        <taxon>Atherinomorphae</taxon>
        <taxon>Cyprinodontiformes</taxon>
        <taxon>Goodeidae</taxon>
        <taxon>Crenichthys</taxon>
    </lineage>
</organism>
<keyword evidence="8" id="KW-0472">Membrane</keyword>
<evidence type="ECO:0000256" key="2">
    <source>
        <dbReference type="ARBA" id="ARBA00022572"/>
    </source>
</evidence>
<dbReference type="FunFam" id="2.40.20.10:FF:000001">
    <property type="entry name" value="Urokinase-type plasminogen activator"/>
    <property type="match status" value="1"/>
</dbReference>
<dbReference type="Pfam" id="PF10350">
    <property type="entry name" value="DUF2428"/>
    <property type="match status" value="1"/>
</dbReference>
<dbReference type="PANTHER" id="PTHR14387">
    <property type="entry name" value="THADA/DEATH RECEPTOR INTERACTING PROTEIN"/>
    <property type="match status" value="1"/>
</dbReference>
<feature type="domain" description="Kringle" evidence="9">
    <location>
        <begin position="1751"/>
        <end position="1831"/>
    </location>
</feature>
<feature type="transmembrane region" description="Helical" evidence="8">
    <location>
        <begin position="1896"/>
        <end position="1919"/>
    </location>
</feature>
<dbReference type="InterPro" id="IPR000001">
    <property type="entry name" value="Kringle"/>
</dbReference>
<evidence type="ECO:0000259" key="9">
    <source>
        <dbReference type="PROSITE" id="PS50070"/>
    </source>
</evidence>
<dbReference type="Proteomes" id="UP001311232">
    <property type="component" value="Unassembled WGS sequence"/>
</dbReference>
<evidence type="ECO:0000256" key="6">
    <source>
        <dbReference type="ARBA" id="ARBA00035625"/>
    </source>
</evidence>
<dbReference type="InterPro" id="IPR051954">
    <property type="entry name" value="tRNA_methyltransferase_THADA"/>
</dbReference>
<evidence type="ECO:0000256" key="1">
    <source>
        <dbReference type="ARBA" id="ARBA00010409"/>
    </source>
</evidence>
<comment type="caution">
    <text evidence="10">The sequence shown here is derived from an EMBL/GenBank/DDBJ whole genome shotgun (WGS) entry which is preliminary data.</text>
</comment>
<protein>
    <recommendedName>
        <fullName evidence="9">Kringle domain-containing protein</fullName>
    </recommendedName>
</protein>